<dbReference type="EMBL" id="JAGTJS010000017">
    <property type="protein sequence ID" value="KAH7244875.1"/>
    <property type="molecule type" value="Genomic_DNA"/>
</dbReference>
<keyword evidence="1" id="KW-0812">Transmembrane</keyword>
<keyword evidence="1" id="KW-0472">Membrane</keyword>
<dbReference type="OrthoDB" id="5337308at2759"/>
<protein>
    <submittedName>
        <fullName evidence="2">Uncharacterized protein</fullName>
    </submittedName>
</protein>
<proteinExistence type="predicted"/>
<dbReference type="AlphaFoldDB" id="A0A9P9K5M3"/>
<reference evidence="2" key="1">
    <citation type="journal article" date="2021" name="Nat. Commun.">
        <title>Genetic determinants of endophytism in the Arabidopsis root mycobiome.</title>
        <authorList>
            <person name="Mesny F."/>
            <person name="Miyauchi S."/>
            <person name="Thiergart T."/>
            <person name="Pickel B."/>
            <person name="Atanasova L."/>
            <person name="Karlsson M."/>
            <person name="Huettel B."/>
            <person name="Barry K.W."/>
            <person name="Haridas S."/>
            <person name="Chen C."/>
            <person name="Bauer D."/>
            <person name="Andreopoulos W."/>
            <person name="Pangilinan J."/>
            <person name="LaButti K."/>
            <person name="Riley R."/>
            <person name="Lipzen A."/>
            <person name="Clum A."/>
            <person name="Drula E."/>
            <person name="Henrissat B."/>
            <person name="Kohler A."/>
            <person name="Grigoriev I.V."/>
            <person name="Martin F.M."/>
            <person name="Hacquard S."/>
        </authorList>
    </citation>
    <scope>NUCLEOTIDE SEQUENCE</scope>
    <source>
        <strain evidence="2">FSSC 5 MPI-SDFR-AT-0091</strain>
    </source>
</reference>
<accession>A0A9P9K5M3</accession>
<gene>
    <name evidence="2" type="ORF">B0J15DRAFT_88361</name>
</gene>
<dbReference type="Proteomes" id="UP000736672">
    <property type="component" value="Unassembled WGS sequence"/>
</dbReference>
<comment type="caution">
    <text evidence="2">The sequence shown here is derived from an EMBL/GenBank/DDBJ whole genome shotgun (WGS) entry which is preliminary data.</text>
</comment>
<keyword evidence="3" id="KW-1185">Reference proteome</keyword>
<evidence type="ECO:0000256" key="1">
    <source>
        <dbReference type="SAM" id="Phobius"/>
    </source>
</evidence>
<evidence type="ECO:0000313" key="2">
    <source>
        <dbReference type="EMBL" id="KAH7244875.1"/>
    </source>
</evidence>
<sequence>MGTGPQSSWRPLLSFFSVALFSLLLLLYVGPSRNFGQDLSVPFTERDVHDDAVTNLTKRASDNYEKAREKGARLHCLMAMSLEDAVQVPDGAQAEEYLEFDGVQENEGWTEGTDSDAPYYRNYLDAMFNSLDISTDNTHHFHWVNDKGVEIFDDPLDWDGPSKPGFPSQAYFTNSYLLKSGVIIADNNFAVKPAMDKSVPGWETNSMITVTHLRRWSDAAWIQWYKACRQNGGESKNVKYIVRSRITNERTLSLIFEALISKFGGFPTIGRWGQRLTLDVEESRDEFHAVLGSPNGAGAAFLLLTHKEALGIKTINKVDIFVPNIGYPVVGTNVDDIAKNAKIMLLFTVSSVG</sequence>
<evidence type="ECO:0000313" key="3">
    <source>
        <dbReference type="Proteomes" id="UP000736672"/>
    </source>
</evidence>
<organism evidence="2 3">
    <name type="scientific">Fusarium solani</name>
    <name type="common">Filamentous fungus</name>
    <dbReference type="NCBI Taxonomy" id="169388"/>
    <lineage>
        <taxon>Eukaryota</taxon>
        <taxon>Fungi</taxon>
        <taxon>Dikarya</taxon>
        <taxon>Ascomycota</taxon>
        <taxon>Pezizomycotina</taxon>
        <taxon>Sordariomycetes</taxon>
        <taxon>Hypocreomycetidae</taxon>
        <taxon>Hypocreales</taxon>
        <taxon>Nectriaceae</taxon>
        <taxon>Fusarium</taxon>
        <taxon>Fusarium solani species complex</taxon>
    </lineage>
</organism>
<keyword evidence="1" id="KW-1133">Transmembrane helix</keyword>
<name>A0A9P9K5M3_FUSSL</name>
<feature type="transmembrane region" description="Helical" evidence="1">
    <location>
        <begin position="12"/>
        <end position="30"/>
    </location>
</feature>